<accession>A0A8J6NFR1</accession>
<keyword evidence="1" id="KW-0472">Membrane</keyword>
<sequence>MSHLLLLLAIIPLSCFNLTTTFNAKRRWMLTGITIGMVIAPVSLALIKFSYIPVIGKLIGLIGLVTNLIHGSVGYFGLMTIGIMEPGAVIAGPELLLINMVNAVVWASYYGIIGYNIDNKNTAVVANLHPLQSCNISQRKNAA</sequence>
<reference evidence="2 3" key="1">
    <citation type="submission" date="2020-08" db="EMBL/GenBank/DDBJ databases">
        <title>Bridging the membrane lipid divide: bacteria of the FCB group superphylum have the potential to synthesize archaeal ether lipids.</title>
        <authorList>
            <person name="Villanueva L."/>
            <person name="Von Meijenfeldt F.A.B."/>
            <person name="Westbye A.B."/>
            <person name="Yadav S."/>
            <person name="Hopmans E.C."/>
            <person name="Dutilh B.E."/>
            <person name="Sinninghe Damste J.S."/>
        </authorList>
    </citation>
    <scope>NUCLEOTIDE SEQUENCE [LARGE SCALE GENOMIC DNA]</scope>
    <source>
        <strain evidence="2">NIOZ-UU47</strain>
    </source>
</reference>
<keyword evidence="1" id="KW-1133">Transmembrane helix</keyword>
<protein>
    <submittedName>
        <fullName evidence="2">Uncharacterized protein</fullName>
    </submittedName>
</protein>
<feature type="transmembrane region" description="Helical" evidence="1">
    <location>
        <begin position="59"/>
        <end position="83"/>
    </location>
</feature>
<gene>
    <name evidence="2" type="ORF">H8E41_11335</name>
</gene>
<dbReference type="EMBL" id="JACNJZ010000166">
    <property type="protein sequence ID" value="MBC8318490.1"/>
    <property type="molecule type" value="Genomic_DNA"/>
</dbReference>
<evidence type="ECO:0000313" key="2">
    <source>
        <dbReference type="EMBL" id="MBC8318490.1"/>
    </source>
</evidence>
<evidence type="ECO:0000256" key="1">
    <source>
        <dbReference type="SAM" id="Phobius"/>
    </source>
</evidence>
<dbReference type="AlphaFoldDB" id="A0A8J6NFR1"/>
<feature type="transmembrane region" description="Helical" evidence="1">
    <location>
        <begin position="95"/>
        <end position="113"/>
    </location>
</feature>
<name>A0A8J6NFR1_9BACT</name>
<organism evidence="2 3">
    <name type="scientific">Candidatus Desulfobia pelagia</name>
    <dbReference type="NCBI Taxonomy" id="2841692"/>
    <lineage>
        <taxon>Bacteria</taxon>
        <taxon>Pseudomonadati</taxon>
        <taxon>Thermodesulfobacteriota</taxon>
        <taxon>Desulfobulbia</taxon>
        <taxon>Desulfobulbales</taxon>
        <taxon>Desulfobulbaceae</taxon>
        <taxon>Candidatus Desulfobia</taxon>
    </lineage>
</organism>
<comment type="caution">
    <text evidence="2">The sequence shown here is derived from an EMBL/GenBank/DDBJ whole genome shotgun (WGS) entry which is preliminary data.</text>
</comment>
<keyword evidence="1" id="KW-0812">Transmembrane</keyword>
<dbReference type="Proteomes" id="UP000614424">
    <property type="component" value="Unassembled WGS sequence"/>
</dbReference>
<proteinExistence type="predicted"/>
<feature type="transmembrane region" description="Helical" evidence="1">
    <location>
        <begin position="27"/>
        <end position="47"/>
    </location>
</feature>
<evidence type="ECO:0000313" key="3">
    <source>
        <dbReference type="Proteomes" id="UP000614424"/>
    </source>
</evidence>